<reference evidence="1" key="1">
    <citation type="submission" date="2020-05" db="EMBL/GenBank/DDBJ databases">
        <authorList>
            <person name="Chiriac C."/>
            <person name="Salcher M."/>
            <person name="Ghai R."/>
            <person name="Kavagutti S V."/>
        </authorList>
    </citation>
    <scope>NUCLEOTIDE SEQUENCE</scope>
</reference>
<name>A0A6J5R140_9CAUD</name>
<evidence type="ECO:0000313" key="1">
    <source>
        <dbReference type="EMBL" id="CAB4187198.1"/>
    </source>
</evidence>
<accession>A0A6J5R140</accession>
<dbReference type="EMBL" id="LR797111">
    <property type="protein sequence ID" value="CAB4187198.1"/>
    <property type="molecule type" value="Genomic_DNA"/>
</dbReference>
<gene>
    <name evidence="1" type="ORF">UFOVP1155_3</name>
</gene>
<proteinExistence type="predicted"/>
<organism evidence="1">
    <name type="scientific">uncultured Caudovirales phage</name>
    <dbReference type="NCBI Taxonomy" id="2100421"/>
    <lineage>
        <taxon>Viruses</taxon>
        <taxon>Duplodnaviria</taxon>
        <taxon>Heunggongvirae</taxon>
        <taxon>Uroviricota</taxon>
        <taxon>Caudoviricetes</taxon>
        <taxon>Peduoviridae</taxon>
        <taxon>Maltschvirus</taxon>
        <taxon>Maltschvirus maltsch</taxon>
    </lineage>
</organism>
<protein>
    <submittedName>
        <fullName evidence="1">Uncharacterized protein</fullName>
    </submittedName>
</protein>
<sequence>MTANTCHSCAKSYYMPIDDYGGTILTCKPDGESAQVAEVPCLKYQRERGEDDPEGDNRI</sequence>